<dbReference type="GO" id="GO:0003989">
    <property type="term" value="F:acetyl-CoA carboxylase activity"/>
    <property type="evidence" value="ECO:0007669"/>
    <property type="project" value="InterPro"/>
</dbReference>
<protein>
    <submittedName>
        <fullName evidence="2">Acyl-CoA carboxylase subunit epsilon</fullName>
    </submittedName>
</protein>
<dbReference type="Pfam" id="PF13822">
    <property type="entry name" value="ACC_epsilon"/>
    <property type="match status" value="1"/>
</dbReference>
<evidence type="ECO:0000313" key="3">
    <source>
        <dbReference type="Proteomes" id="UP001152755"/>
    </source>
</evidence>
<evidence type="ECO:0000256" key="1">
    <source>
        <dbReference type="SAM" id="MobiDB-lite"/>
    </source>
</evidence>
<dbReference type="InterPro" id="IPR032716">
    <property type="entry name" value="ACC_epsilon"/>
</dbReference>
<dbReference type="GO" id="GO:0004658">
    <property type="term" value="F:propionyl-CoA carboxylase activity"/>
    <property type="evidence" value="ECO:0007669"/>
    <property type="project" value="InterPro"/>
</dbReference>
<reference evidence="2" key="1">
    <citation type="submission" date="2022-08" db="EMBL/GenBank/DDBJ databases">
        <title>Genome analysis of Corynebacteriales strain.</title>
        <authorList>
            <person name="Lee S.D."/>
        </authorList>
    </citation>
    <scope>NUCLEOTIDE SEQUENCE</scope>
    <source>
        <strain evidence="2">D3-21</strain>
    </source>
</reference>
<dbReference type="EMBL" id="JANRHA010000001">
    <property type="protein sequence ID" value="MDG3012962.1"/>
    <property type="molecule type" value="Genomic_DNA"/>
</dbReference>
<proteinExistence type="predicted"/>
<dbReference type="AlphaFoldDB" id="A0A9X4LXC9"/>
<dbReference type="RefSeq" id="WP_332518857.1">
    <property type="nucleotide sequence ID" value="NZ_JANRHA010000001.1"/>
</dbReference>
<gene>
    <name evidence="2" type="ORF">NVS88_00120</name>
</gene>
<dbReference type="Proteomes" id="UP001152755">
    <property type="component" value="Unassembled WGS sequence"/>
</dbReference>
<feature type="region of interest" description="Disordered" evidence="1">
    <location>
        <begin position="67"/>
        <end position="108"/>
    </location>
</feature>
<comment type="caution">
    <text evidence="2">The sequence shown here is derived from an EMBL/GenBank/DDBJ whole genome shotgun (WGS) entry which is preliminary data.</text>
</comment>
<accession>A0A9X4LXC9</accession>
<evidence type="ECO:0000313" key="2">
    <source>
        <dbReference type="EMBL" id="MDG3012962.1"/>
    </source>
</evidence>
<name>A0A9X4LXC9_9ACTN</name>
<keyword evidence="3" id="KW-1185">Reference proteome</keyword>
<sequence>MSTEAVMDCETVSIDELVDEVGVVDDMVAAVTEAAQAEDARTIKIVKGNPSDEEIAALVVVLAAAGSADDGGDDSGKPRELWGDFSEALDRTVPGSPLSYQNDRRWGR</sequence>
<organism evidence="2 3">
    <name type="scientific">Speluncibacter jeojiensis</name>
    <dbReference type="NCBI Taxonomy" id="2710754"/>
    <lineage>
        <taxon>Bacteria</taxon>
        <taxon>Bacillati</taxon>
        <taxon>Actinomycetota</taxon>
        <taxon>Actinomycetes</taxon>
        <taxon>Mycobacteriales</taxon>
        <taxon>Speluncibacteraceae</taxon>
        <taxon>Speluncibacter</taxon>
    </lineage>
</organism>